<dbReference type="SUPFAM" id="SSF54211">
    <property type="entry name" value="Ribosomal protein S5 domain 2-like"/>
    <property type="match status" value="1"/>
</dbReference>
<evidence type="ECO:0000313" key="5">
    <source>
        <dbReference type="EMBL" id="CCO21452.1"/>
    </source>
</evidence>
<dbReference type="PANTHER" id="PTHR16301:SF20">
    <property type="entry name" value="IMPACT FAMILY MEMBER YIGZ"/>
    <property type="match status" value="1"/>
</dbReference>
<dbReference type="EMBL" id="HF548304">
    <property type="protein sequence ID" value="CCO21452.1"/>
    <property type="molecule type" value="Genomic_DNA"/>
</dbReference>
<dbReference type="PROSITE" id="PS00910">
    <property type="entry name" value="UPF0029"/>
    <property type="match status" value="1"/>
</dbReference>
<evidence type="ECO:0000259" key="3">
    <source>
        <dbReference type="Pfam" id="PF09186"/>
    </source>
</evidence>
<dbReference type="EMBL" id="HF548271">
    <property type="protein sequence ID" value="CCO20862.1"/>
    <property type="molecule type" value="Genomic_DNA"/>
</dbReference>
<evidence type="ECO:0008006" key="6">
    <source>
        <dbReference type="Google" id="ProtNLM"/>
    </source>
</evidence>
<dbReference type="Gene3D" id="3.30.230.30">
    <property type="entry name" value="Impact, N-terminal domain"/>
    <property type="match status" value="1"/>
</dbReference>
<dbReference type="GO" id="GO:0006446">
    <property type="term" value="P:regulation of translational initiation"/>
    <property type="evidence" value="ECO:0007669"/>
    <property type="project" value="TreeGrafter"/>
</dbReference>
<dbReference type="InterPro" id="IPR020569">
    <property type="entry name" value="UPF0029_Impact_CS"/>
</dbReference>
<dbReference type="InterPro" id="IPR036956">
    <property type="entry name" value="Impact_N_sf"/>
</dbReference>
<dbReference type="InterPro" id="IPR020568">
    <property type="entry name" value="Ribosomal_Su5_D2-typ_SF"/>
</dbReference>
<reference evidence="4" key="2">
    <citation type="journal article" date="2013" name="Biotechnol. Biofuels">
        <title>Mining for hemicellulases in the fungus-growing termite Pseudacanthotermes militaris using functional metagenomics.</title>
        <authorList>
            <person name="Bastien G."/>
            <person name="Arnal G."/>
            <person name="Bozonnet S."/>
            <person name="Laguerre S."/>
            <person name="Ferreira F."/>
            <person name="Faure R."/>
            <person name="Henrissat B."/>
            <person name="Lefevre F."/>
            <person name="Robe P."/>
            <person name="Bouchez O."/>
            <person name="Noirot C."/>
            <person name="Dumon C."/>
            <person name="O'Donohue M."/>
        </authorList>
    </citation>
    <scope>NUCLEOTIDE SEQUENCE</scope>
</reference>
<name>S0DDC8_9ZZZZ</name>
<proteinExistence type="inferred from homology"/>
<sequence length="229" mass="23872">MAALLYYCQSCFGMSGYLPMDETYKTPAGVATATLVEKKSEFIVVLAPAIDEDAAMDFLAGVRAQHRDANHNVWALRLREGGRERCSDDGEPAKTAGAPVLAVLAGAGLVNCILVVTRYFGGTLLGTGGLVRAYSGAASAAVAAAHIATVRPLCRFTVTLPYPLYDSAARLLADTGAAVEDTAFTDRVIITAVLPKAEAPALHATLANLLRGGDGIAISAPFHAPWPAE</sequence>
<dbReference type="InterPro" id="IPR015269">
    <property type="entry name" value="UPF0029_Impact_C"/>
</dbReference>
<evidence type="ECO:0000256" key="1">
    <source>
        <dbReference type="ARBA" id="ARBA00007665"/>
    </source>
</evidence>
<dbReference type="PANTHER" id="PTHR16301">
    <property type="entry name" value="IMPACT-RELATED"/>
    <property type="match status" value="1"/>
</dbReference>
<feature type="domain" description="Impact N-terminal" evidence="2">
    <location>
        <begin position="38"/>
        <end position="141"/>
    </location>
</feature>
<dbReference type="AlphaFoldDB" id="S0DDC8"/>
<dbReference type="InterPro" id="IPR023582">
    <property type="entry name" value="Impact"/>
</dbReference>
<dbReference type="SUPFAM" id="SSF54980">
    <property type="entry name" value="EF-G C-terminal domain-like"/>
    <property type="match status" value="1"/>
</dbReference>
<organism evidence="4">
    <name type="scientific">termite gut metagenome</name>
    <dbReference type="NCBI Taxonomy" id="433724"/>
    <lineage>
        <taxon>unclassified sequences</taxon>
        <taxon>metagenomes</taxon>
        <taxon>organismal metagenomes</taxon>
    </lineage>
</organism>
<comment type="similarity">
    <text evidence="1">Belongs to the IMPACT family.</text>
</comment>
<feature type="domain" description="UPF0029" evidence="3">
    <location>
        <begin position="158"/>
        <end position="212"/>
    </location>
</feature>
<dbReference type="InterPro" id="IPR001498">
    <property type="entry name" value="Impact_N"/>
</dbReference>
<accession>S0DDC8</accession>
<protein>
    <recommendedName>
        <fullName evidence="6">Impact N-terminal domain-containing protein</fullName>
    </recommendedName>
</protein>
<dbReference type="Pfam" id="PF09186">
    <property type="entry name" value="DUF1949"/>
    <property type="match status" value="1"/>
</dbReference>
<dbReference type="InterPro" id="IPR035647">
    <property type="entry name" value="EFG_III/V"/>
</dbReference>
<evidence type="ECO:0000259" key="2">
    <source>
        <dbReference type="Pfam" id="PF01205"/>
    </source>
</evidence>
<dbReference type="Pfam" id="PF01205">
    <property type="entry name" value="Impact_N"/>
    <property type="match status" value="1"/>
</dbReference>
<evidence type="ECO:0000313" key="4">
    <source>
        <dbReference type="EMBL" id="CCO20862.1"/>
    </source>
</evidence>
<gene>
    <name evidence="4" type="ORF">BN138_50</name>
    <name evidence="5" type="ORF">BN138_640</name>
</gene>
<reference evidence="4" key="1">
    <citation type="submission" date="2012-10" db="EMBL/GenBank/DDBJ databases">
        <authorList>
            <person name="Sandrine L."/>
        </authorList>
    </citation>
    <scope>NUCLEOTIDE SEQUENCE</scope>
</reference>
<dbReference type="GO" id="GO:0005737">
    <property type="term" value="C:cytoplasm"/>
    <property type="evidence" value="ECO:0007669"/>
    <property type="project" value="TreeGrafter"/>
</dbReference>